<feature type="region of interest" description="Disordered" evidence="1">
    <location>
        <begin position="1"/>
        <end position="35"/>
    </location>
</feature>
<feature type="compositionally biased region" description="Polar residues" evidence="1">
    <location>
        <begin position="1782"/>
        <end position="1795"/>
    </location>
</feature>
<organism evidence="2 3">
    <name type="scientific">Tilletia laevis</name>
    <dbReference type="NCBI Taxonomy" id="157183"/>
    <lineage>
        <taxon>Eukaryota</taxon>
        <taxon>Fungi</taxon>
        <taxon>Dikarya</taxon>
        <taxon>Basidiomycota</taxon>
        <taxon>Ustilaginomycotina</taxon>
        <taxon>Exobasidiomycetes</taxon>
        <taxon>Tilletiales</taxon>
        <taxon>Tilletiaceae</taxon>
        <taxon>Tilletia</taxon>
    </lineage>
</organism>
<feature type="region of interest" description="Disordered" evidence="1">
    <location>
        <begin position="905"/>
        <end position="948"/>
    </location>
</feature>
<gene>
    <name evidence="2" type="ORF">JKILLFL_G6699</name>
</gene>
<feature type="region of interest" description="Disordered" evidence="1">
    <location>
        <begin position="962"/>
        <end position="990"/>
    </location>
</feature>
<feature type="compositionally biased region" description="Polar residues" evidence="1">
    <location>
        <begin position="751"/>
        <end position="769"/>
    </location>
</feature>
<feature type="region of interest" description="Disordered" evidence="1">
    <location>
        <begin position="391"/>
        <end position="464"/>
    </location>
</feature>
<feature type="region of interest" description="Disordered" evidence="1">
    <location>
        <begin position="1615"/>
        <end position="1699"/>
    </location>
</feature>
<feature type="compositionally biased region" description="Polar residues" evidence="1">
    <location>
        <begin position="350"/>
        <end position="361"/>
    </location>
</feature>
<sequence length="1795" mass="185575">MPDHMPMPPSASASSTLAPPDATTTTSPPTAPALHRNAASFNNIPAHALSSARPPAPRDIPIYVRIVPNDQWIRLHVPLGATMGSVKDAILTRAKFPPTRPVVLDHLPKAIISFVPSKDLRTLIGIPAFAPPTSSTSTPIKMSAASKAVKLLSRSNNSSSLQQQQQQQKVVATPPHTRTAKQQDQRQQQQLQQQEALTRSPPRHTLSLKDLYGQQLRHAEAQQQYTQSPGIPPLPSPGRTSSSSAQQLSYDTLSPTGSLAANPHHGNHSAASHAHLQPPAISSELHSDSDIVLRTSMSDSASSYVTMDDQSHKHADPDVYSTPLDIPSPSPRRREFEAKRSIPDDAWSAGDQTVDSVQMGSPPSLILNARAPLSTPALASDRQFARSANASDPIDFSQSSSLSSGLLSSSPATTSSALSPGSPSSVLRDRSVSRLSGRRLPSLSALPSFSPSSPPGSGSMRKLTSATSASKLNINTVAADAGTISSSTTLPSYLYSPPLLSARENASEISHGARAPGSWPTGTDFGEEGWPGTASVPTSPSLDVVGNSMSSMATAGSSSERHLKTERRISESSSAILGFSSGATPAASTTTTRGSRAASLAVEPDSPSRPRSRTITAGDAAARAFGALMGRARGKSRAKDKDREKEKEKTRTSEAERKRDLRMIAASQIRSDSGFRRMNPKEDMLKSRDDTLVGEITSSPRSQLTALAPTVLMARRAASNTYPPRAPSTGASRDNELSATAPYDPNATHMGRSSVSNSIDSIGDQSNASVHAGGMSSSTGGWSGVGPSSPDGIPTGESTGFRGSGTRVRRGSVATAASISLGGGGGGANALGAAFDSRRGSAQSSIGSVPSPPGGAVYQADENALEAHARGRVQGPGSLLMGSTISSSNVTVDSEGESPYIGLRQALGGVPRRRRASASAGEGSSPVVRRTAAVGSDPPSADVEPSAPHMLGAWSADGVPMAQPLGTTNAASYTPNSPPLETPASLRGDNTITVSVPESSSRLQQETGAGLKASFANMHLGGIAAEKMSNFENIVSHPLSKAFGLYSYANGGLALDDWKTAAACNLRPWELIELQWCNDGVGIGVGSQSASRIFPSMSAMSDMSSAMPPSASAAYSVDHAFDADTSLASTTITRDTSATFQSNGMDDGDDDELGPLRQPNSQSLASKRSVLDSPGKRPVTAPQGVTPSSSGRFPMGGGMDMDNGDDCVGRTSNDSSSGLNFSSGVTQAVRPGGSYSLDALGENGTGTPSFVLDGPLLGPGAGRVFLPRETWGPGTSQFLGLSRSSGSGVKTIPYDSTYAQPFFESWVYVYKPTAKALGKTQKTQGLGVWKRRWLVICGWRMGLLRKKEGRNLVLGRWLTASSQAANTALTSGGTSGEDGLGLGVGIMTTAGIDVEQGMSGEMEMGPSALTPGAKGQDSSGAAAADASAPASVPTYFLDALRTITTDKCGAPTASNSPTARFEENLPLDRISLAFQPGGSRDPKGFGTIVDPSTLTNDPVLALQSLTSSTSFTSNIGSALSTSGSTTNKTSDNGIMLLHLRCISAHDHTTLLSVLKRAFANKPGANLGAGLFSPSAAAMSTGGAAGVGFASGMTGLGVGIWRRSAVIRATIAGRGGTVQPGKAGRRGGRNSFARMRTRPTGLSTDLDDADTWSTGSEEEGPNGTGSRLKKIETLSPNYHQQQGSTSSATGTSQLPFAHQPSFNSSLRSAVSGGAQKFLRKRPSTSGSFAGSISGPESSTQGYSANVTAAPSSARRQDRLSCQAGGITASPRSPSGNRGAGPESPSSIGFSASRTQA</sequence>
<protein>
    <submittedName>
        <fullName evidence="2">Uncharacterized protein</fullName>
    </submittedName>
</protein>
<feature type="region of interest" description="Disordered" evidence="1">
    <location>
        <begin position="218"/>
        <end position="275"/>
    </location>
</feature>
<feature type="region of interest" description="Disordered" evidence="1">
    <location>
        <begin position="151"/>
        <end position="204"/>
    </location>
</feature>
<feature type="compositionally biased region" description="Polar residues" evidence="1">
    <location>
        <begin position="965"/>
        <end position="975"/>
    </location>
</feature>
<feature type="compositionally biased region" description="Polar residues" evidence="1">
    <location>
        <begin position="1134"/>
        <end position="1144"/>
    </location>
</feature>
<evidence type="ECO:0000313" key="2">
    <source>
        <dbReference type="EMBL" id="CAD6900057.1"/>
    </source>
</evidence>
<feature type="compositionally biased region" description="Low complexity" evidence="1">
    <location>
        <begin position="580"/>
        <end position="599"/>
    </location>
</feature>
<feature type="compositionally biased region" description="Low complexity" evidence="1">
    <location>
        <begin position="185"/>
        <end position="194"/>
    </location>
</feature>
<keyword evidence="3" id="KW-1185">Reference proteome</keyword>
<proteinExistence type="predicted"/>
<feature type="compositionally biased region" description="Basic and acidic residues" evidence="1">
    <location>
        <begin position="332"/>
        <end position="343"/>
    </location>
</feature>
<feature type="compositionally biased region" description="Low complexity" evidence="1">
    <location>
        <begin position="10"/>
        <end position="35"/>
    </location>
</feature>
<feature type="compositionally biased region" description="Low complexity" evidence="1">
    <location>
        <begin position="433"/>
        <end position="459"/>
    </location>
</feature>
<feature type="region of interest" description="Disordered" evidence="1">
    <location>
        <begin position="1712"/>
        <end position="1795"/>
    </location>
</feature>
<name>A0A9N8LBA5_9BASI</name>
<feature type="compositionally biased region" description="Polar residues" evidence="1">
    <location>
        <begin position="238"/>
        <end position="259"/>
    </location>
</feature>
<reference evidence="2 3" key="1">
    <citation type="submission" date="2020-10" db="EMBL/GenBank/DDBJ databases">
        <authorList>
            <person name="Sedaghatjoo S."/>
        </authorList>
    </citation>
    <scope>NUCLEOTIDE SEQUENCE [LARGE SCALE GENOMIC DNA]</scope>
    <source>
        <strain evidence="2 3">LLFL</strain>
    </source>
</reference>
<comment type="caution">
    <text evidence="2">The sequence shown here is derived from an EMBL/GenBank/DDBJ whole genome shotgun (WGS) entry which is preliminary data.</text>
</comment>
<feature type="region of interest" description="Disordered" evidence="1">
    <location>
        <begin position="1134"/>
        <end position="1223"/>
    </location>
</feature>
<feature type="compositionally biased region" description="Low complexity" evidence="1">
    <location>
        <begin position="1412"/>
        <end position="1424"/>
    </location>
</feature>
<feature type="region of interest" description="Disordered" evidence="1">
    <location>
        <begin position="719"/>
        <end position="809"/>
    </location>
</feature>
<feature type="compositionally biased region" description="Low complexity" evidence="1">
    <location>
        <begin position="917"/>
        <end position="928"/>
    </location>
</feature>
<feature type="compositionally biased region" description="Low complexity" evidence="1">
    <location>
        <begin position="151"/>
        <end position="168"/>
    </location>
</feature>
<feature type="compositionally biased region" description="Basic and acidic residues" evidence="1">
    <location>
        <begin position="637"/>
        <end position="657"/>
    </location>
</feature>
<dbReference type="Proteomes" id="UP000836404">
    <property type="component" value="Unassembled WGS sequence"/>
</dbReference>
<dbReference type="OrthoDB" id="3366752at2759"/>
<feature type="compositionally biased region" description="Low complexity" evidence="1">
    <location>
        <begin position="399"/>
        <end position="426"/>
    </location>
</feature>
<feature type="compositionally biased region" description="Low complexity" evidence="1">
    <location>
        <begin position="798"/>
        <end position="809"/>
    </location>
</feature>
<feature type="region of interest" description="Disordered" evidence="1">
    <location>
        <begin position="1400"/>
        <end position="1424"/>
    </location>
</feature>
<feature type="region of interest" description="Disordered" evidence="1">
    <location>
        <begin position="628"/>
        <end position="657"/>
    </location>
</feature>
<feature type="region of interest" description="Disordered" evidence="1">
    <location>
        <begin position="302"/>
        <end position="367"/>
    </location>
</feature>
<feature type="compositionally biased region" description="Low complexity" evidence="1">
    <location>
        <begin position="1679"/>
        <end position="1692"/>
    </location>
</feature>
<feature type="compositionally biased region" description="Low complexity" evidence="1">
    <location>
        <begin position="773"/>
        <end position="789"/>
    </location>
</feature>
<evidence type="ECO:0000256" key="1">
    <source>
        <dbReference type="SAM" id="MobiDB-lite"/>
    </source>
</evidence>
<evidence type="ECO:0000313" key="3">
    <source>
        <dbReference type="Proteomes" id="UP000836404"/>
    </source>
</evidence>
<feature type="compositionally biased region" description="Low complexity" evidence="1">
    <location>
        <begin position="260"/>
        <end position="275"/>
    </location>
</feature>
<feature type="compositionally biased region" description="Basic and acidic residues" evidence="1">
    <location>
        <begin position="559"/>
        <end position="570"/>
    </location>
</feature>
<dbReference type="EMBL" id="CAJHJF010000302">
    <property type="protein sequence ID" value="CAD6900057.1"/>
    <property type="molecule type" value="Genomic_DNA"/>
</dbReference>
<feature type="compositionally biased region" description="Low complexity" evidence="1">
    <location>
        <begin position="1212"/>
        <end position="1223"/>
    </location>
</feature>
<feature type="compositionally biased region" description="Acidic residues" evidence="1">
    <location>
        <begin position="1644"/>
        <end position="1659"/>
    </location>
</feature>
<accession>A0A9N8LBA5</accession>
<feature type="compositionally biased region" description="Polar residues" evidence="1">
    <location>
        <begin position="1722"/>
        <end position="1749"/>
    </location>
</feature>
<feature type="region of interest" description="Disordered" evidence="1">
    <location>
        <begin position="550"/>
        <end position="614"/>
    </location>
</feature>